<keyword evidence="1" id="KW-0863">Zinc-finger</keyword>
<dbReference type="InterPro" id="IPR013083">
    <property type="entry name" value="Znf_RING/FYVE/PHD"/>
</dbReference>
<reference evidence="3" key="1">
    <citation type="submission" date="2018-10" db="EMBL/GenBank/DDBJ databases">
        <title>Hidden diversity of soil giant viruses.</title>
        <authorList>
            <person name="Schulz F."/>
            <person name="Alteio L."/>
            <person name="Goudeau D."/>
            <person name="Ryan E.M."/>
            <person name="Malmstrom R.R."/>
            <person name="Blanchard J."/>
            <person name="Woyke T."/>
        </authorList>
    </citation>
    <scope>NUCLEOTIDE SEQUENCE</scope>
    <source>
        <strain evidence="3">HYV1</strain>
    </source>
</reference>
<evidence type="ECO:0000256" key="1">
    <source>
        <dbReference type="PROSITE-ProRule" id="PRU00175"/>
    </source>
</evidence>
<dbReference type="PROSITE" id="PS50089">
    <property type="entry name" value="ZF_RING_2"/>
    <property type="match status" value="1"/>
</dbReference>
<dbReference type="SUPFAM" id="SSF57850">
    <property type="entry name" value="RING/U-box"/>
    <property type="match status" value="1"/>
</dbReference>
<dbReference type="GO" id="GO:0008270">
    <property type="term" value="F:zinc ion binding"/>
    <property type="evidence" value="ECO:0007669"/>
    <property type="project" value="UniProtKB-KW"/>
</dbReference>
<dbReference type="PANTHER" id="PTHR14879">
    <property type="entry name" value="CASPASE REGULATOR, RING FINGER DOMAIN-CONTAINING"/>
    <property type="match status" value="1"/>
</dbReference>
<protein>
    <recommendedName>
        <fullName evidence="2">RING-type domain-containing protein</fullName>
    </recommendedName>
</protein>
<gene>
    <name evidence="3" type="ORF">Hyperionvirus2_9</name>
</gene>
<dbReference type="Gene3D" id="3.30.40.10">
    <property type="entry name" value="Zinc/RING finger domain, C3HC4 (zinc finger)"/>
    <property type="match status" value="1"/>
</dbReference>
<accession>A0A3G5A8Y7</accession>
<organism evidence="3">
    <name type="scientific">Hyperionvirus sp</name>
    <dbReference type="NCBI Taxonomy" id="2487770"/>
    <lineage>
        <taxon>Viruses</taxon>
        <taxon>Varidnaviria</taxon>
        <taxon>Bamfordvirae</taxon>
        <taxon>Nucleocytoviricota</taxon>
        <taxon>Megaviricetes</taxon>
        <taxon>Imitervirales</taxon>
        <taxon>Mimiviridae</taxon>
        <taxon>Klosneuvirinae</taxon>
    </lineage>
</organism>
<dbReference type="EMBL" id="MK072384">
    <property type="protein sequence ID" value="AYV82641.1"/>
    <property type="molecule type" value="Genomic_DNA"/>
</dbReference>
<dbReference type="PANTHER" id="PTHR14879:SF5">
    <property type="entry name" value="RING-TYPE DOMAIN-CONTAINING PROTEIN"/>
    <property type="match status" value="1"/>
</dbReference>
<sequence>MSYVLLQCVKEGSRLRVKMLSSQPFIKGINCQFPRALREVGKYFVVESTAITLKGKFYSAMKKNGIVCQTFSMDEVKKYIDGLSATDKKVVPKVIFGDDDGGDNECVICMSDPKDSVFSPCGHFMTCKGCSVKFEKCPMCRAKIVCVLLRTEIAN</sequence>
<dbReference type="InterPro" id="IPR001841">
    <property type="entry name" value="Znf_RING"/>
</dbReference>
<evidence type="ECO:0000313" key="3">
    <source>
        <dbReference type="EMBL" id="AYV82641.1"/>
    </source>
</evidence>
<dbReference type="Pfam" id="PF13920">
    <property type="entry name" value="zf-C3HC4_3"/>
    <property type="match status" value="1"/>
</dbReference>
<proteinExistence type="predicted"/>
<evidence type="ECO:0000259" key="2">
    <source>
        <dbReference type="PROSITE" id="PS50089"/>
    </source>
</evidence>
<name>A0A3G5A8Y7_9VIRU</name>
<dbReference type="SMART" id="SM00184">
    <property type="entry name" value="RING"/>
    <property type="match status" value="1"/>
</dbReference>
<feature type="domain" description="RING-type" evidence="2">
    <location>
        <begin position="106"/>
        <end position="141"/>
    </location>
</feature>
<keyword evidence="1" id="KW-0479">Metal-binding</keyword>
<keyword evidence="1" id="KW-0862">Zinc</keyword>
<dbReference type="InterPro" id="IPR051728">
    <property type="entry name" value="RING-FYVE_E3_ubiquitin-ligase"/>
</dbReference>